<dbReference type="EMBL" id="MU806053">
    <property type="protein sequence ID" value="KAJ3841075.1"/>
    <property type="molecule type" value="Genomic_DNA"/>
</dbReference>
<feature type="domain" description="F-box" evidence="1">
    <location>
        <begin position="90"/>
        <end position="145"/>
    </location>
</feature>
<gene>
    <name evidence="2" type="ORF">F5878DRAFT_658851</name>
</gene>
<dbReference type="Gene3D" id="1.20.1280.50">
    <property type="match status" value="1"/>
</dbReference>
<comment type="caution">
    <text evidence="2">The sequence shown here is derived from an EMBL/GenBank/DDBJ whole genome shotgun (WGS) entry which is preliminary data.</text>
</comment>
<proteinExistence type="predicted"/>
<accession>A0AA38PEA6</accession>
<dbReference type="AlphaFoldDB" id="A0AA38PEA6"/>
<organism evidence="2 3">
    <name type="scientific">Lentinula raphanica</name>
    <dbReference type="NCBI Taxonomy" id="153919"/>
    <lineage>
        <taxon>Eukaryota</taxon>
        <taxon>Fungi</taxon>
        <taxon>Dikarya</taxon>
        <taxon>Basidiomycota</taxon>
        <taxon>Agaricomycotina</taxon>
        <taxon>Agaricomycetes</taxon>
        <taxon>Agaricomycetidae</taxon>
        <taxon>Agaricales</taxon>
        <taxon>Marasmiineae</taxon>
        <taxon>Omphalotaceae</taxon>
        <taxon>Lentinula</taxon>
    </lineage>
</organism>
<dbReference type="InterPro" id="IPR001810">
    <property type="entry name" value="F-box_dom"/>
</dbReference>
<evidence type="ECO:0000313" key="2">
    <source>
        <dbReference type="EMBL" id="KAJ3841075.1"/>
    </source>
</evidence>
<sequence>MSLQYYSNADQHQLEEDDGRYTYSSWIAQIFDNNLRYLQKTLLGFNSDASIYYHIVPSPLDLFPWWKVYGQLAESIPESPNQKARNRVSIEHLPVEIMQEIFSYFMPDRHWRIHRAPPPQLVLLRVSTRWCTIALSYTRLWSTLILSYPIRKHIRMTTLWLECSRQHLLTVYIHDPRDDLNAAAATNVMIKHLLPHAHRWKTAIFVLPPGFKSLLSGLSGHQFPLLEKLCIDVVDSKRLRDMDDLEQMKEVFFHSSAPRLREITWNALPYIYHSQSLTHLAGGFMIDSTFLKMLSKMNNLETLCLQHCTIDSQNRPHLDVPVVLRCLHDLDLRLESESLFLLDSMCTPHLTVLLIGQPYSKEGRKMLCDFLQKSQCSLKAFTYLATESYQHRLDKTFWDELLLSPELESLTELNVFGDYGESDRLLWLLTQTDGDHFVLPSLNRLWIQCDGKCSSDLLVYMLECRAMAFHPPVSPLLSEQLLDRDYQLSGSHIPASQYSLRFYFRIYSDPFGDIAHWFGQNYNKPHWKFLPTWEK</sequence>
<evidence type="ECO:0000259" key="1">
    <source>
        <dbReference type="Pfam" id="PF12937"/>
    </source>
</evidence>
<name>A0AA38PEA6_9AGAR</name>
<dbReference type="Pfam" id="PF12937">
    <property type="entry name" value="F-box-like"/>
    <property type="match status" value="1"/>
</dbReference>
<protein>
    <recommendedName>
        <fullName evidence="1">F-box domain-containing protein</fullName>
    </recommendedName>
</protein>
<evidence type="ECO:0000313" key="3">
    <source>
        <dbReference type="Proteomes" id="UP001163846"/>
    </source>
</evidence>
<dbReference type="Proteomes" id="UP001163846">
    <property type="component" value="Unassembled WGS sequence"/>
</dbReference>
<reference evidence="2" key="1">
    <citation type="submission" date="2022-08" db="EMBL/GenBank/DDBJ databases">
        <authorList>
            <consortium name="DOE Joint Genome Institute"/>
            <person name="Min B."/>
            <person name="Riley R."/>
            <person name="Sierra-Patev S."/>
            <person name="Naranjo-Ortiz M."/>
            <person name="Looney B."/>
            <person name="Konkel Z."/>
            <person name="Slot J.C."/>
            <person name="Sakamoto Y."/>
            <person name="Steenwyk J.L."/>
            <person name="Rokas A."/>
            <person name="Carro J."/>
            <person name="Camarero S."/>
            <person name="Ferreira P."/>
            <person name="Molpeceres G."/>
            <person name="Ruiz-Duenas F.J."/>
            <person name="Serrano A."/>
            <person name="Henrissat B."/>
            <person name="Drula E."/>
            <person name="Hughes K.W."/>
            <person name="Mata J.L."/>
            <person name="Ishikawa N.K."/>
            <person name="Vargas-Isla R."/>
            <person name="Ushijima S."/>
            <person name="Smith C.A."/>
            <person name="Ahrendt S."/>
            <person name="Andreopoulos W."/>
            <person name="He G."/>
            <person name="Labutti K."/>
            <person name="Lipzen A."/>
            <person name="Ng V."/>
            <person name="Sandor L."/>
            <person name="Barry K."/>
            <person name="Martinez A.T."/>
            <person name="Xiao Y."/>
            <person name="Gibbons J.G."/>
            <person name="Terashima K."/>
            <person name="Hibbett D.S."/>
            <person name="Grigoriev I.V."/>
        </authorList>
    </citation>
    <scope>NUCLEOTIDE SEQUENCE</scope>
    <source>
        <strain evidence="2">TFB9207</strain>
    </source>
</reference>
<keyword evidence="3" id="KW-1185">Reference proteome</keyword>